<dbReference type="InterPro" id="IPR052895">
    <property type="entry name" value="HetReg/Transcr_Mod"/>
</dbReference>
<proteinExistence type="predicted"/>
<name>A0A6A5RYX1_9PLEO</name>
<reference evidence="1" key="1">
    <citation type="journal article" date="2020" name="Stud. Mycol.">
        <title>101 Dothideomycetes genomes: a test case for predicting lifestyles and emergence of pathogens.</title>
        <authorList>
            <person name="Haridas S."/>
            <person name="Albert R."/>
            <person name="Binder M."/>
            <person name="Bloem J."/>
            <person name="Labutti K."/>
            <person name="Salamov A."/>
            <person name="Andreopoulos B."/>
            <person name="Baker S."/>
            <person name="Barry K."/>
            <person name="Bills G."/>
            <person name="Bluhm B."/>
            <person name="Cannon C."/>
            <person name="Castanera R."/>
            <person name="Culley D."/>
            <person name="Daum C."/>
            <person name="Ezra D."/>
            <person name="Gonzalez J."/>
            <person name="Henrissat B."/>
            <person name="Kuo A."/>
            <person name="Liang C."/>
            <person name="Lipzen A."/>
            <person name="Lutzoni F."/>
            <person name="Magnuson J."/>
            <person name="Mondo S."/>
            <person name="Nolan M."/>
            <person name="Ohm R."/>
            <person name="Pangilinan J."/>
            <person name="Park H.-J."/>
            <person name="Ramirez L."/>
            <person name="Alfaro M."/>
            <person name="Sun H."/>
            <person name="Tritt A."/>
            <person name="Yoshinaga Y."/>
            <person name="Zwiers L.-H."/>
            <person name="Turgeon B."/>
            <person name="Goodwin S."/>
            <person name="Spatafora J."/>
            <person name="Crous P."/>
            <person name="Grigoriev I."/>
        </authorList>
    </citation>
    <scope>NUCLEOTIDE SEQUENCE</scope>
    <source>
        <strain evidence="1">CBS 183.55</strain>
    </source>
</reference>
<evidence type="ECO:0000313" key="1">
    <source>
        <dbReference type="EMBL" id="KAF1930447.1"/>
    </source>
</evidence>
<dbReference type="PANTHER" id="PTHR24148">
    <property type="entry name" value="ANKYRIN REPEAT DOMAIN-CONTAINING PROTEIN 39 HOMOLOG-RELATED"/>
    <property type="match status" value="1"/>
</dbReference>
<organism evidence="1 2">
    <name type="scientific">Didymella exigua CBS 183.55</name>
    <dbReference type="NCBI Taxonomy" id="1150837"/>
    <lineage>
        <taxon>Eukaryota</taxon>
        <taxon>Fungi</taxon>
        <taxon>Dikarya</taxon>
        <taxon>Ascomycota</taxon>
        <taxon>Pezizomycotina</taxon>
        <taxon>Dothideomycetes</taxon>
        <taxon>Pleosporomycetidae</taxon>
        <taxon>Pleosporales</taxon>
        <taxon>Pleosporineae</taxon>
        <taxon>Didymellaceae</taxon>
        <taxon>Didymella</taxon>
    </lineage>
</organism>
<accession>A0A6A5RYX1</accession>
<keyword evidence="2" id="KW-1185">Reference proteome</keyword>
<dbReference type="RefSeq" id="XP_033450695.1">
    <property type="nucleotide sequence ID" value="XM_033595642.1"/>
</dbReference>
<dbReference type="PANTHER" id="PTHR24148:SF73">
    <property type="entry name" value="HET DOMAIN PROTEIN (AFU_ORTHOLOGUE AFUA_8G01020)"/>
    <property type="match status" value="1"/>
</dbReference>
<gene>
    <name evidence="1" type="ORF">M421DRAFT_58922</name>
</gene>
<evidence type="ECO:0000313" key="2">
    <source>
        <dbReference type="Proteomes" id="UP000800082"/>
    </source>
</evidence>
<dbReference type="OrthoDB" id="2157530at2759"/>
<dbReference type="AlphaFoldDB" id="A0A6A5RYX1"/>
<dbReference type="EMBL" id="ML978963">
    <property type="protein sequence ID" value="KAF1930447.1"/>
    <property type="molecule type" value="Genomic_DNA"/>
</dbReference>
<dbReference type="GeneID" id="54353309"/>
<sequence>MLFLSRSESIGFDDTIRSLRHKLCKDPRDKVYGLLALLGRSTPSLKIRPDYSIPVGDLYRQITQVAISQSEGDLCYLTGSGLGSDCYQLASWVRNFAAPLHPVKASNERNRYGKYSLYCAAGDTKSEVKIIDEDTLCLSGTFIGSIDRIGSVIEYQDWTHPQGVLPGVQAWAEMAGFSIFDGDCTPGAVQERFWRTITADAFVDHDDKYARIPKSSRVALSSWFTTVKNSVDQGQEPLITPYIFAFWSAMSGRTFFSTKSNDMGLCFPHARPGDEVWVLAGGKVPFVLRPLVDAVDTAEAPVRICKLIGECYLDGFMDGEVLRREGDVPVSIHLR</sequence>
<dbReference type="Pfam" id="PF26639">
    <property type="entry name" value="Het-6_barrel"/>
    <property type="match status" value="1"/>
</dbReference>
<protein>
    <recommendedName>
        <fullName evidence="3">Heterokaryon incompatibility domain-containing protein</fullName>
    </recommendedName>
</protein>
<dbReference type="Proteomes" id="UP000800082">
    <property type="component" value="Unassembled WGS sequence"/>
</dbReference>
<evidence type="ECO:0008006" key="3">
    <source>
        <dbReference type="Google" id="ProtNLM"/>
    </source>
</evidence>